<dbReference type="NCBIfam" id="NF033684">
    <property type="entry name" value="suffix_2_RND"/>
    <property type="match status" value="1"/>
</dbReference>
<accession>A0A150AXX6</accession>
<dbReference type="InterPro" id="IPR047961">
    <property type="entry name" value="Transp_suffix-like"/>
</dbReference>
<sequence length="98" mass="11134">MEKEIVSNENKQKKPLLFKVGIGLLIIYVLLWASALIIPFTSLSTQIKAIVVPGCIVVGEILFLIGAVFVGKEVVAKYKKYLNPKNWRRKGERDKYEK</sequence>
<keyword evidence="1" id="KW-1133">Transmembrane helix</keyword>
<evidence type="ECO:0000256" key="1">
    <source>
        <dbReference type="SAM" id="Phobius"/>
    </source>
</evidence>
<dbReference type="AlphaFoldDB" id="A0A150AXX6"/>
<keyword evidence="1" id="KW-0812">Transmembrane</keyword>
<evidence type="ECO:0000313" key="2">
    <source>
        <dbReference type="EMBL" id="KXX88420.1"/>
    </source>
</evidence>
<name>A0A150AXX6_BACCE</name>
<evidence type="ECO:0008006" key="4">
    <source>
        <dbReference type="Google" id="ProtNLM"/>
    </source>
</evidence>
<reference evidence="2 3" key="1">
    <citation type="submission" date="2015-12" db="EMBL/GenBank/DDBJ databases">
        <title>Bacillus cereus Group isolate.</title>
        <authorList>
            <person name="Kovac J."/>
        </authorList>
    </citation>
    <scope>NUCLEOTIDE SEQUENCE [LARGE SCALE GENOMIC DNA]</scope>
    <source>
        <strain evidence="2 3">FSL W8-0275</strain>
    </source>
</reference>
<protein>
    <recommendedName>
        <fullName evidence="4">Transporter suffix domain-containing protein</fullName>
    </recommendedName>
</protein>
<dbReference type="PATRIC" id="fig|1396.432.peg.1241"/>
<gene>
    <name evidence="2" type="ORF">AT274_09485</name>
</gene>
<proteinExistence type="predicted"/>
<keyword evidence="1" id="KW-0472">Membrane</keyword>
<feature type="transmembrane region" description="Helical" evidence="1">
    <location>
        <begin position="16"/>
        <end position="38"/>
    </location>
</feature>
<dbReference type="RefSeq" id="WP_017562079.1">
    <property type="nucleotide sequence ID" value="NZ_JAAVIN010000011.1"/>
</dbReference>
<dbReference type="EMBL" id="LOMT01000130">
    <property type="protein sequence ID" value="KXX88420.1"/>
    <property type="molecule type" value="Genomic_DNA"/>
</dbReference>
<organism evidence="2 3">
    <name type="scientific">Bacillus cereus</name>
    <dbReference type="NCBI Taxonomy" id="1396"/>
    <lineage>
        <taxon>Bacteria</taxon>
        <taxon>Bacillati</taxon>
        <taxon>Bacillota</taxon>
        <taxon>Bacilli</taxon>
        <taxon>Bacillales</taxon>
        <taxon>Bacillaceae</taxon>
        <taxon>Bacillus</taxon>
        <taxon>Bacillus cereus group</taxon>
    </lineage>
</organism>
<dbReference type="Proteomes" id="UP000075591">
    <property type="component" value="Unassembled WGS sequence"/>
</dbReference>
<feature type="transmembrane region" description="Helical" evidence="1">
    <location>
        <begin position="50"/>
        <end position="70"/>
    </location>
</feature>
<evidence type="ECO:0000313" key="3">
    <source>
        <dbReference type="Proteomes" id="UP000075591"/>
    </source>
</evidence>
<comment type="caution">
    <text evidence="2">The sequence shown here is derived from an EMBL/GenBank/DDBJ whole genome shotgun (WGS) entry which is preliminary data.</text>
</comment>